<name>X0UIH5_9ZZZZ</name>
<dbReference type="AlphaFoldDB" id="X0UIH5"/>
<dbReference type="SUPFAM" id="SSF48208">
    <property type="entry name" value="Six-hairpin glycosidases"/>
    <property type="match status" value="1"/>
</dbReference>
<accession>X0UIH5</accession>
<protein>
    <recommendedName>
        <fullName evidence="1">Non-reducing end beta-L-arabinofuranosidase-like GH127 catalytic domain-containing protein</fullName>
    </recommendedName>
</protein>
<dbReference type="Pfam" id="PF07944">
    <property type="entry name" value="Beta-AFase-like_GH127_cat"/>
    <property type="match status" value="1"/>
</dbReference>
<evidence type="ECO:0000259" key="1">
    <source>
        <dbReference type="Pfam" id="PF07944"/>
    </source>
</evidence>
<sequence>WADRFRLCHEVVIPEMTKALLDPENAAQLVNFRVGAGLEEGRHRGTNWGDGDCYKWIEAQAWLFAVTRDAALDRTMDHWIDLIARTQADGGYISTQTQLNPDKERWGQRSYHELYNMGHLMTAAAVHHRATGKDTFLAAARKLADYLYGVFEPRPKHLGHFGWNPSNIMGLVDLYRVTGEKRYLELAGIFVDMRGSVPWPNPWIAATVADPNPGDQNQDRMALRKETMAVGHAVTAAYLWCGAADVAAETGEKALGDALVRLWTDV</sequence>
<feature type="non-terminal residue" evidence="2">
    <location>
        <position position="1"/>
    </location>
</feature>
<feature type="domain" description="Non-reducing end beta-L-arabinofuranosidase-like GH127 catalytic" evidence="1">
    <location>
        <begin position="1"/>
        <end position="266"/>
    </location>
</feature>
<feature type="non-terminal residue" evidence="2">
    <location>
        <position position="266"/>
    </location>
</feature>
<proteinExistence type="predicted"/>
<dbReference type="Gene3D" id="1.50.10.20">
    <property type="match status" value="1"/>
</dbReference>
<comment type="caution">
    <text evidence="2">The sequence shown here is derived from an EMBL/GenBank/DDBJ whole genome shotgun (WGS) entry which is preliminary data.</text>
</comment>
<dbReference type="EMBL" id="BARS01026866">
    <property type="protein sequence ID" value="GAG05410.1"/>
    <property type="molecule type" value="Genomic_DNA"/>
</dbReference>
<evidence type="ECO:0000313" key="2">
    <source>
        <dbReference type="EMBL" id="GAG05410.1"/>
    </source>
</evidence>
<dbReference type="InterPro" id="IPR012878">
    <property type="entry name" value="Beta-AFase-like_GH127_cat"/>
</dbReference>
<dbReference type="InterPro" id="IPR049174">
    <property type="entry name" value="Beta-AFase-like"/>
</dbReference>
<reference evidence="2" key="1">
    <citation type="journal article" date="2014" name="Front. Microbiol.">
        <title>High frequency of phylogenetically diverse reductive dehalogenase-homologous genes in deep subseafloor sedimentary metagenomes.</title>
        <authorList>
            <person name="Kawai M."/>
            <person name="Futagami T."/>
            <person name="Toyoda A."/>
            <person name="Takaki Y."/>
            <person name="Nishi S."/>
            <person name="Hori S."/>
            <person name="Arai W."/>
            <person name="Tsubouchi T."/>
            <person name="Morono Y."/>
            <person name="Uchiyama I."/>
            <person name="Ito T."/>
            <person name="Fujiyama A."/>
            <person name="Inagaki F."/>
            <person name="Takami H."/>
        </authorList>
    </citation>
    <scope>NUCLEOTIDE SEQUENCE</scope>
    <source>
        <strain evidence="2">Expedition CK06-06</strain>
    </source>
</reference>
<dbReference type="PANTHER" id="PTHR43465:SF1">
    <property type="entry name" value="NON-REDUCING END BETA-L-ARABINOFURANOSIDASE"/>
    <property type="match status" value="1"/>
</dbReference>
<dbReference type="PANTHER" id="PTHR43465">
    <property type="entry name" value="DUF1680 DOMAIN PROTEIN (AFU_ORTHOLOGUE AFUA_1G08910)"/>
    <property type="match status" value="1"/>
</dbReference>
<dbReference type="GO" id="GO:0005975">
    <property type="term" value="P:carbohydrate metabolic process"/>
    <property type="evidence" value="ECO:0007669"/>
    <property type="project" value="InterPro"/>
</dbReference>
<gene>
    <name evidence="2" type="ORF">S01H1_42273</name>
</gene>
<organism evidence="2">
    <name type="scientific">marine sediment metagenome</name>
    <dbReference type="NCBI Taxonomy" id="412755"/>
    <lineage>
        <taxon>unclassified sequences</taxon>
        <taxon>metagenomes</taxon>
        <taxon>ecological metagenomes</taxon>
    </lineage>
</organism>
<dbReference type="InterPro" id="IPR008928">
    <property type="entry name" value="6-hairpin_glycosidase_sf"/>
</dbReference>